<dbReference type="InterPro" id="IPR029465">
    <property type="entry name" value="ATPgrasp_TupA"/>
</dbReference>
<protein>
    <recommendedName>
        <fullName evidence="3">Glycosyltransferase</fullName>
    </recommendedName>
</protein>
<accession>A0ABY4R6R6</accession>
<organism evidence="1 2">
    <name type="scientific">Mixta hanseatica</name>
    <dbReference type="NCBI Taxonomy" id="2872648"/>
    <lineage>
        <taxon>Bacteria</taxon>
        <taxon>Pseudomonadati</taxon>
        <taxon>Pseudomonadota</taxon>
        <taxon>Gammaproteobacteria</taxon>
        <taxon>Enterobacterales</taxon>
        <taxon>Erwiniaceae</taxon>
        <taxon>Mixta</taxon>
    </lineage>
</organism>
<sequence length="320" mass="37577">MSKFKDELRRSVLYFVKKMPWAYQDRIHYFRKFKRLPNIREPKLFNEKVLYRKFVNGDYARYGRLSDKFTVRDYIADAIGEEYLIPLVHETSDPTTLLSLPGLKNTVVKPNHGSNMVEILLEEPDSLQKQLIINRCQEWLRKDFSEEAREIHYRYIKPRILVEKYIGDGKSAPIDYKFHMFNKKDGTFEYVLQVIYNRSNPALSMNFYVNNLNEAWYKIRDTGLDLNAVMPKLEHVLALSKTLAKDFDYVRVDWYIHEEQVFFGELTFTPGAGLVTGLDRGLNRMMGEMWLQDHITPPTPVGSSDVDVTDVTLPVMLKKV</sequence>
<evidence type="ECO:0000313" key="2">
    <source>
        <dbReference type="Proteomes" id="UP001056635"/>
    </source>
</evidence>
<dbReference type="EMBL" id="CP082904">
    <property type="protein sequence ID" value="UQY43799.1"/>
    <property type="molecule type" value="Genomic_DNA"/>
</dbReference>
<keyword evidence="2" id="KW-1185">Reference proteome</keyword>
<name>A0ABY4R6R6_9GAMM</name>
<proteinExistence type="predicted"/>
<evidence type="ECO:0000313" key="1">
    <source>
        <dbReference type="EMBL" id="UQY43799.1"/>
    </source>
</evidence>
<evidence type="ECO:0008006" key="3">
    <source>
        <dbReference type="Google" id="ProtNLM"/>
    </source>
</evidence>
<dbReference type="RefSeq" id="WP_249892461.1">
    <property type="nucleotide sequence ID" value="NZ_CP082904.1"/>
</dbReference>
<dbReference type="Proteomes" id="UP001056635">
    <property type="component" value="Chromosome"/>
</dbReference>
<gene>
    <name evidence="1" type="ORF">K6958_18405</name>
</gene>
<dbReference type="Pfam" id="PF14305">
    <property type="entry name" value="ATPgrasp_TupA"/>
    <property type="match status" value="1"/>
</dbReference>
<reference evidence="1" key="1">
    <citation type="submission" date="2021-09" db="EMBL/GenBank/DDBJ databases">
        <title>First case of bloodstream infection caused by Mixta hanseatica sp. nov., a member of the Erwiniaceae family.</title>
        <authorList>
            <person name="Both A."/>
            <person name="Huang J."/>
            <person name="Wenzel P."/>
            <person name="Aepfelbacher M."/>
            <person name="Rohde H."/>
            <person name="Christner M."/>
            <person name="Hentschke M."/>
        </authorList>
    </citation>
    <scope>NUCLEOTIDE SEQUENCE</scope>
    <source>
        <strain evidence="1">X22927</strain>
    </source>
</reference>